<feature type="transmembrane region" description="Helical" evidence="9">
    <location>
        <begin position="223"/>
        <end position="243"/>
    </location>
</feature>
<name>A0A811SAT9_9POAL</name>
<dbReference type="InterPro" id="IPR003445">
    <property type="entry name" value="Cat_transpt"/>
</dbReference>
<protein>
    <submittedName>
        <fullName evidence="10">Uncharacterized protein</fullName>
    </submittedName>
</protein>
<dbReference type="Pfam" id="PF02386">
    <property type="entry name" value="TrkH"/>
    <property type="match status" value="2"/>
</dbReference>
<evidence type="ECO:0000256" key="6">
    <source>
        <dbReference type="ARBA" id="ARBA00023065"/>
    </source>
</evidence>
<comment type="caution">
    <text evidence="10">The sequence shown here is derived from an EMBL/GenBank/DDBJ whole genome shotgun (WGS) entry which is preliminary data.</text>
</comment>
<dbReference type="GO" id="GO:0098662">
    <property type="term" value="P:inorganic cation transmembrane transport"/>
    <property type="evidence" value="ECO:0007669"/>
    <property type="project" value="UniProtKB-ARBA"/>
</dbReference>
<feature type="compositionally biased region" description="Polar residues" evidence="8">
    <location>
        <begin position="122"/>
        <end position="134"/>
    </location>
</feature>
<proteinExistence type="inferred from homology"/>
<feature type="transmembrane region" description="Helical" evidence="9">
    <location>
        <begin position="151"/>
        <end position="177"/>
    </location>
</feature>
<reference evidence="10" key="1">
    <citation type="submission" date="2020-10" db="EMBL/GenBank/DDBJ databases">
        <authorList>
            <person name="Han B."/>
            <person name="Lu T."/>
            <person name="Zhao Q."/>
            <person name="Huang X."/>
            <person name="Zhao Y."/>
        </authorList>
    </citation>
    <scope>NUCLEOTIDE SEQUENCE</scope>
</reference>
<evidence type="ECO:0000313" key="11">
    <source>
        <dbReference type="Proteomes" id="UP000604825"/>
    </source>
</evidence>
<keyword evidence="3" id="KW-0813">Transport</keyword>
<feature type="region of interest" description="Disordered" evidence="8">
    <location>
        <begin position="120"/>
        <end position="141"/>
    </location>
</feature>
<gene>
    <name evidence="10" type="ORF">NCGR_LOCUS62531</name>
</gene>
<dbReference type="OrthoDB" id="9999863at2759"/>
<evidence type="ECO:0000256" key="9">
    <source>
        <dbReference type="SAM" id="Phobius"/>
    </source>
</evidence>
<dbReference type="InterPro" id="IPR051143">
    <property type="entry name" value="TrkH_K-transport"/>
</dbReference>
<evidence type="ECO:0000256" key="5">
    <source>
        <dbReference type="ARBA" id="ARBA00022989"/>
    </source>
</evidence>
<feature type="transmembrane region" description="Helical" evidence="9">
    <location>
        <begin position="12"/>
        <end position="31"/>
    </location>
</feature>
<dbReference type="EMBL" id="CAJGYO010000019">
    <property type="protein sequence ID" value="CAD6338433.1"/>
    <property type="molecule type" value="Genomic_DNA"/>
</dbReference>
<keyword evidence="6" id="KW-0406">Ion transport</keyword>
<comment type="similarity">
    <text evidence="2">Belongs to the TrkH potassium transport family. HKT (TC 2.A.38.3) subfamily.</text>
</comment>
<organism evidence="10 11">
    <name type="scientific">Miscanthus lutarioriparius</name>
    <dbReference type="NCBI Taxonomy" id="422564"/>
    <lineage>
        <taxon>Eukaryota</taxon>
        <taxon>Viridiplantae</taxon>
        <taxon>Streptophyta</taxon>
        <taxon>Embryophyta</taxon>
        <taxon>Tracheophyta</taxon>
        <taxon>Spermatophyta</taxon>
        <taxon>Magnoliopsida</taxon>
        <taxon>Liliopsida</taxon>
        <taxon>Poales</taxon>
        <taxon>Poaceae</taxon>
        <taxon>PACMAD clade</taxon>
        <taxon>Panicoideae</taxon>
        <taxon>Andropogonodae</taxon>
        <taxon>Andropogoneae</taxon>
        <taxon>Saccharinae</taxon>
        <taxon>Miscanthus</taxon>
    </lineage>
</organism>
<evidence type="ECO:0000256" key="4">
    <source>
        <dbReference type="ARBA" id="ARBA00022692"/>
    </source>
</evidence>
<evidence type="ECO:0000256" key="7">
    <source>
        <dbReference type="ARBA" id="ARBA00023136"/>
    </source>
</evidence>
<feature type="transmembrane region" description="Helical" evidence="9">
    <location>
        <begin position="276"/>
        <end position="300"/>
    </location>
</feature>
<evidence type="ECO:0000256" key="3">
    <source>
        <dbReference type="ARBA" id="ARBA00022448"/>
    </source>
</evidence>
<dbReference type="Proteomes" id="UP000604825">
    <property type="component" value="Unassembled WGS sequence"/>
</dbReference>
<dbReference type="PANTHER" id="PTHR31064:SF11">
    <property type="entry name" value="CATION TRANSPORTER HKT2_3-RELATED"/>
    <property type="match status" value="1"/>
</dbReference>
<keyword evidence="5 9" id="KW-1133">Transmembrane helix</keyword>
<keyword evidence="11" id="KW-1185">Reference proteome</keyword>
<evidence type="ECO:0000256" key="8">
    <source>
        <dbReference type="SAM" id="MobiDB-lite"/>
    </source>
</evidence>
<dbReference type="GO" id="GO:0030001">
    <property type="term" value="P:metal ion transport"/>
    <property type="evidence" value="ECO:0007669"/>
    <property type="project" value="UniProtKB-ARBA"/>
</dbReference>
<evidence type="ECO:0000313" key="10">
    <source>
        <dbReference type="EMBL" id="CAD6338433.1"/>
    </source>
</evidence>
<dbReference type="PANTHER" id="PTHR31064">
    <property type="entry name" value="POTASSIUM TRANSPORT PROTEIN DDB_G0292412-RELATED"/>
    <property type="match status" value="1"/>
</dbReference>
<evidence type="ECO:0000256" key="2">
    <source>
        <dbReference type="ARBA" id="ARBA00010864"/>
    </source>
</evidence>
<accession>A0A811SAT9</accession>
<feature type="transmembrane region" description="Helical" evidence="9">
    <location>
        <begin position="189"/>
        <end position="211"/>
    </location>
</feature>
<feature type="transmembrane region" description="Helical" evidence="9">
    <location>
        <begin position="37"/>
        <end position="55"/>
    </location>
</feature>
<evidence type="ECO:0000256" key="1">
    <source>
        <dbReference type="ARBA" id="ARBA00004141"/>
    </source>
</evidence>
<keyword evidence="7 9" id="KW-0472">Membrane</keyword>
<dbReference type="AlphaFoldDB" id="A0A811SAT9"/>
<comment type="subcellular location">
    <subcellularLocation>
        <location evidence="1">Membrane</location>
        <topology evidence="1">Multi-pass membrane protein</topology>
    </subcellularLocation>
</comment>
<keyword evidence="4 9" id="KW-0812">Transmembrane</keyword>
<dbReference type="GO" id="GO:0005886">
    <property type="term" value="C:plasma membrane"/>
    <property type="evidence" value="ECO:0007669"/>
    <property type="project" value="TreeGrafter"/>
</dbReference>
<sequence length="438" mass="47198">MPIRLHVLASSARHAVSTSVVLVSWLIAVYLTPLLLHLSYFLAVDLLGFLALVLLKPSNPGYHPRYVDVFFMSTSAVTRDVRLLARPVLESSRKRRQQQRDHQDHDGRVMAAAVCDEPDLEQANNPAPTPSADSSGDGDDRKETCRAFRSLALVVSAYMAAILVVGSVLVFAYVATVPTARDVLARKRISAALFSVSTTVSSFTNGGLLLTNESMAVFAANRGLLLPLAAQILAGSTLLPVFLRLAGLTAGEKLTNAVFMSVNVRQAGENSVDCSLVAPAVLVLFLAMMCIPASATLLSVHDDGSEMKRSGAGEPESRDGAEKKRRLSLNSMLLSPLACNAAAVMLACITERRSISGDPLNFSTFNVIFEVISAYGNVGLSTGYSCSRLPPAAEEATAACHDKPYSFSGWWTDQGKLLLVLLMLYGRLKGFHGQRRRR</sequence>
<dbReference type="GO" id="GO:0008324">
    <property type="term" value="F:monoatomic cation transmembrane transporter activity"/>
    <property type="evidence" value="ECO:0007669"/>
    <property type="project" value="InterPro"/>
</dbReference>